<proteinExistence type="predicted"/>
<dbReference type="KEGG" id="rher:EHE19_018745"/>
<accession>A0A4U7JBI8</accession>
<evidence type="ECO:0008006" key="3">
    <source>
        <dbReference type="Google" id="ProtNLM"/>
    </source>
</evidence>
<dbReference type="RefSeq" id="WP_137698809.1">
    <property type="nucleotide sequence ID" value="NZ_CP061336.1"/>
</dbReference>
<dbReference type="EMBL" id="CP061336">
    <property type="protein sequence ID" value="QNU66838.1"/>
    <property type="molecule type" value="Genomic_DNA"/>
</dbReference>
<evidence type="ECO:0000313" key="2">
    <source>
        <dbReference type="Proteomes" id="UP000306409"/>
    </source>
</evidence>
<gene>
    <name evidence="1" type="ORF">EHE19_018745</name>
</gene>
<dbReference type="AlphaFoldDB" id="A0A4U7JBI8"/>
<sequence length="429" mass="49627">MKDKNNTETNWRKLDNTANVFPVISNKTYSSVFRVAVHLKDEIDGDILQEALIKTLPLFSSFSVKLKRGVFWHYFETNRKKPQVEKEQAYPCAFIDPYNNNQFLFKVTYFKKRINLEVFHVITDGTGALKFLKALTYNYIKLAYKEALDESVLKIPVVDVMSDVEDSYHKYYRKHSYPKYKTQKAYKLKGDMLPVFTMGVIHGVVKLEPLLAICKKKNVSLTQYIGTLIIWCIYKEYLNEQTSKKPIQVNIPVNLRQFFNSTTEMNFFSYINVGIKSTKSNYTFDEMLDIVSKQFKEQLTKENLSHTISGNVSTEKNIFVRFSPLVLKQLGVKIAYVSSNKANTVVLSNLGKIEVHDEFKEYISRFEALIGVSKAEPTKCAICSFNGNIVFTFTSILKQPYLQRAFFRHLSDEGIEVSIESNGVYYENM</sequence>
<keyword evidence="2" id="KW-1185">Reference proteome</keyword>
<protein>
    <recommendedName>
        <fullName evidence="3">Alcohol acetyltransferase</fullName>
    </recommendedName>
</protein>
<evidence type="ECO:0000313" key="1">
    <source>
        <dbReference type="EMBL" id="QNU66838.1"/>
    </source>
</evidence>
<organism evidence="1 2">
    <name type="scientific">Ruminiclostridium herbifermentans</name>
    <dbReference type="NCBI Taxonomy" id="2488810"/>
    <lineage>
        <taxon>Bacteria</taxon>
        <taxon>Bacillati</taxon>
        <taxon>Bacillota</taxon>
        <taxon>Clostridia</taxon>
        <taxon>Eubacteriales</taxon>
        <taxon>Oscillospiraceae</taxon>
        <taxon>Ruminiclostridium</taxon>
    </lineage>
</organism>
<dbReference type="Proteomes" id="UP000306409">
    <property type="component" value="Chromosome"/>
</dbReference>
<name>A0A4U7JBI8_9FIRM</name>
<dbReference type="OrthoDB" id="4876345at2"/>
<reference evidence="1 2" key="1">
    <citation type="submission" date="2020-09" db="EMBL/GenBank/DDBJ databases">
        <title>Characterization and genome sequencing of Ruminiclostridium sp. nov. MA18.</title>
        <authorList>
            <person name="Rettenmaier R."/>
            <person name="Kowollik M.-L."/>
            <person name="Liebl W."/>
            <person name="Zverlov V."/>
        </authorList>
    </citation>
    <scope>NUCLEOTIDE SEQUENCE [LARGE SCALE GENOMIC DNA]</scope>
    <source>
        <strain evidence="1 2">MA18</strain>
    </source>
</reference>